<dbReference type="KEGG" id="muc:MuYL_4369"/>
<reference evidence="1 2" key="1">
    <citation type="submission" date="2017-08" db="EMBL/GenBank/DDBJ databases">
        <title>Complete genome sequence of Mucilaginibacter sp. strain BJC16-A31.</title>
        <authorList>
            <consortium name="Henan University of Science and Technology"/>
            <person name="You X."/>
        </authorList>
    </citation>
    <scope>NUCLEOTIDE SEQUENCE [LARGE SCALE GENOMIC DNA]</scope>
    <source>
        <strain evidence="1 2">BJC16-A31</strain>
    </source>
</reference>
<dbReference type="InterPro" id="IPR008969">
    <property type="entry name" value="CarboxyPept-like_regulatory"/>
</dbReference>
<gene>
    <name evidence="1" type="ORF">MuYL_4369</name>
</gene>
<dbReference type="Gene3D" id="2.60.40.1120">
    <property type="entry name" value="Carboxypeptidase-like, regulatory domain"/>
    <property type="match status" value="1"/>
</dbReference>
<evidence type="ECO:0000313" key="2">
    <source>
        <dbReference type="Proteomes" id="UP000215002"/>
    </source>
</evidence>
<sequence>MQFKFADQLKGWLFLLFTSILIPVYSQPVLNRNITMNVNGERLGRVLRMMEEKGKFSFSYNSNLIPKDSLVNIHVANQTVKDALSKLLSNRFEYREAENFVILRYAPSQLVLVTDKFYSEDQYCTISGYISNEHSGQKLDKASVYCRRSLESVITDGGGYFEIKVKNENQPVTLTVSKENYKDTSITFLSDIKVYDDKDENNNFRYLTGDVSKLENSGVGRLLISSKQKIQTLNLGGLITQAPFQASLLPGLSTHGSLSGQVINTISLNLIGGYNAGVDGAEIGMFNLDKSDVKSFQLAVLFNTVGGSVRGIQIGGAFNQVLTNVSAFQLAAGFNSVHGDVSGVQLAIGFNESNKLNGVQVAALNSASGNISGIQTGVMNIANKKFSGIQLGALFNYAQNLRGMQFGLINTSDSSSGVSLGLINLVKNGYHKVVVNTTETTDANLLYKTGTPWLYNIFLAGANLKSNNKQFAYGLGYGNEVSIFKFLAFNTELTARYLYQGNARYANILYRLDAGLNIKLSKSFSIIVSPSLNFYYTDQKKPVGGYSYVLTEPNHHPTNNPYYTRWTGWTIGVSFF</sequence>
<dbReference type="OrthoDB" id="5505971at2"/>
<dbReference type="Proteomes" id="UP000215002">
    <property type="component" value="Chromosome"/>
</dbReference>
<organism evidence="1 2">
    <name type="scientific">Mucilaginibacter xinganensis</name>
    <dbReference type="NCBI Taxonomy" id="1234841"/>
    <lineage>
        <taxon>Bacteria</taxon>
        <taxon>Pseudomonadati</taxon>
        <taxon>Bacteroidota</taxon>
        <taxon>Sphingobacteriia</taxon>
        <taxon>Sphingobacteriales</taxon>
        <taxon>Sphingobacteriaceae</taxon>
        <taxon>Mucilaginibacter</taxon>
    </lineage>
</organism>
<evidence type="ECO:0000313" key="1">
    <source>
        <dbReference type="EMBL" id="ASU36254.1"/>
    </source>
</evidence>
<accession>A0A223P2R7</accession>
<dbReference type="EMBL" id="CP022743">
    <property type="protein sequence ID" value="ASU36254.1"/>
    <property type="molecule type" value="Genomic_DNA"/>
</dbReference>
<keyword evidence="2" id="KW-1185">Reference proteome</keyword>
<dbReference type="AlphaFoldDB" id="A0A223P2R7"/>
<dbReference type="RefSeq" id="WP_094572301.1">
    <property type="nucleotide sequence ID" value="NZ_CP022743.1"/>
</dbReference>
<dbReference type="SUPFAM" id="SSF49464">
    <property type="entry name" value="Carboxypeptidase regulatory domain-like"/>
    <property type="match status" value="1"/>
</dbReference>
<proteinExistence type="predicted"/>
<name>A0A223P2R7_9SPHI</name>
<protein>
    <recommendedName>
        <fullName evidence="3">Secretin/TonB short N-terminal domain-containing protein</fullName>
    </recommendedName>
</protein>
<evidence type="ECO:0008006" key="3">
    <source>
        <dbReference type="Google" id="ProtNLM"/>
    </source>
</evidence>